<dbReference type="Proteomes" id="UP001500886">
    <property type="component" value="Unassembled WGS sequence"/>
</dbReference>
<proteinExistence type="predicted"/>
<reference evidence="2 3" key="1">
    <citation type="journal article" date="2019" name="Int. J. Syst. Evol. Microbiol.">
        <title>The Global Catalogue of Microorganisms (GCM) 10K type strain sequencing project: providing services to taxonomists for standard genome sequencing and annotation.</title>
        <authorList>
            <consortium name="The Broad Institute Genomics Platform"/>
            <consortium name="The Broad Institute Genome Sequencing Center for Infectious Disease"/>
            <person name="Wu L."/>
            <person name="Ma J."/>
        </authorList>
    </citation>
    <scope>NUCLEOTIDE SEQUENCE [LARGE SCALE GENOMIC DNA]</scope>
    <source>
        <strain evidence="2 3">JCM 4542</strain>
    </source>
</reference>
<keyword evidence="3" id="KW-1185">Reference proteome</keyword>
<evidence type="ECO:0000256" key="1">
    <source>
        <dbReference type="SAM" id="MobiDB-lite"/>
    </source>
</evidence>
<sequence>MVTRRHYLSWTAHWSEAYVIGREASARACGRDAGTRPCALRNRFASPERWLYCRIPAHEGGTPLQTDPIPDPLLSVRMNGKKQGGKEAGKSLIEWETPKGSARRAR</sequence>
<gene>
    <name evidence="2" type="ORF">GCM10010315_59720</name>
</gene>
<protein>
    <submittedName>
        <fullName evidence="2">Uncharacterized protein</fullName>
    </submittedName>
</protein>
<organism evidence="2 3">
    <name type="scientific">Streptomyces luteosporeus</name>
    <dbReference type="NCBI Taxonomy" id="173856"/>
    <lineage>
        <taxon>Bacteria</taxon>
        <taxon>Bacillati</taxon>
        <taxon>Actinomycetota</taxon>
        <taxon>Actinomycetes</taxon>
        <taxon>Kitasatosporales</taxon>
        <taxon>Streptomycetaceae</taxon>
        <taxon>Streptomyces</taxon>
    </lineage>
</organism>
<evidence type="ECO:0000313" key="3">
    <source>
        <dbReference type="Proteomes" id="UP001500886"/>
    </source>
</evidence>
<feature type="region of interest" description="Disordered" evidence="1">
    <location>
        <begin position="77"/>
        <end position="106"/>
    </location>
</feature>
<name>A0ABN3U9K4_9ACTN</name>
<dbReference type="EMBL" id="BAAASL010000035">
    <property type="protein sequence ID" value="GAA2726145.1"/>
    <property type="molecule type" value="Genomic_DNA"/>
</dbReference>
<accession>A0ABN3U9K4</accession>
<comment type="caution">
    <text evidence="2">The sequence shown here is derived from an EMBL/GenBank/DDBJ whole genome shotgun (WGS) entry which is preliminary data.</text>
</comment>
<evidence type="ECO:0000313" key="2">
    <source>
        <dbReference type="EMBL" id="GAA2726145.1"/>
    </source>
</evidence>